<evidence type="ECO:0000256" key="2">
    <source>
        <dbReference type="ARBA" id="ARBA00009533"/>
    </source>
</evidence>
<dbReference type="PANTHER" id="PTHR11999">
    <property type="entry name" value="GROUP II PYRIDOXAL-5-PHOSPHATE DECARBOXYLASE"/>
    <property type="match status" value="1"/>
</dbReference>
<proteinExistence type="inferred from homology"/>
<dbReference type="Gene3D" id="3.90.1150.10">
    <property type="entry name" value="Aspartate Aminotransferase, domain 1"/>
    <property type="match status" value="1"/>
</dbReference>
<protein>
    <submittedName>
        <fullName evidence="7">Aminotransferase class I/II-fold pyridoxal phosphate-dependent enzyme</fullName>
    </submittedName>
</protein>
<keyword evidence="3" id="KW-0210">Decarboxylase</keyword>
<dbReference type="Gene3D" id="3.40.640.10">
    <property type="entry name" value="Type I PLP-dependent aspartate aminotransferase-like (Major domain)"/>
    <property type="match status" value="1"/>
</dbReference>
<evidence type="ECO:0000313" key="7">
    <source>
        <dbReference type="EMBL" id="WXB12823.1"/>
    </source>
</evidence>
<dbReference type="GO" id="GO:0008483">
    <property type="term" value="F:transaminase activity"/>
    <property type="evidence" value="ECO:0007669"/>
    <property type="project" value="UniProtKB-KW"/>
</dbReference>
<dbReference type="EMBL" id="CP089984">
    <property type="protein sequence ID" value="WXB12823.1"/>
    <property type="molecule type" value="Genomic_DNA"/>
</dbReference>
<dbReference type="Proteomes" id="UP001370348">
    <property type="component" value="Chromosome"/>
</dbReference>
<evidence type="ECO:0000256" key="3">
    <source>
        <dbReference type="ARBA" id="ARBA00022793"/>
    </source>
</evidence>
<sequence length="469" mass="50972">MDASILSLYDRIRGWEERARRAPVTPRLSREALAERLRPYDFSAPRDLAELVSNVADLLEQGIIQNNHPRYFGLFNAGTRRAGVVADALVALYNPQNAASWHSPAACGIEDHTLGYLARKIARASFDPTSSTTAHRFATFTSGGSEANLTGVLSALAHAFPRYGEEGIAAVGAQPVFYGSDQAHDSFIKIARMTGLGARAFCRVRSDDRQRMDVDALRAAIARDRAEGKTPFLVAATVGTTATGAIDPLRDLAALCKSEGLWLHADAAWGGIALFSDSLRPHVAGLAETDSITWDAHKTLPVPMGAGMFFSRTSAPSDALFSVRAGYVPEIEPGTPDLYQRSVQWSRRFIGLKIFMTLAELGDLGMAAIVEHQAQMGRYLREALGARGFRVMNDSPLPIACFTREGGPEVRPADVARRVSDEGTAWLSDVRLPNGQHWLRACITHHDTQREDIDRLVSAVQSACSEVSG</sequence>
<dbReference type="PANTHER" id="PTHR11999:SF70">
    <property type="entry name" value="MIP05841P"/>
    <property type="match status" value="1"/>
</dbReference>
<organism evidence="7 8">
    <name type="scientific">Pendulispora albinea</name>
    <dbReference type="NCBI Taxonomy" id="2741071"/>
    <lineage>
        <taxon>Bacteria</taxon>
        <taxon>Pseudomonadati</taxon>
        <taxon>Myxococcota</taxon>
        <taxon>Myxococcia</taxon>
        <taxon>Myxococcales</taxon>
        <taxon>Sorangiineae</taxon>
        <taxon>Pendulisporaceae</taxon>
        <taxon>Pendulispora</taxon>
    </lineage>
</organism>
<keyword evidence="7" id="KW-0032">Aminotransferase</keyword>
<dbReference type="InterPro" id="IPR015421">
    <property type="entry name" value="PyrdxlP-dep_Trfase_major"/>
</dbReference>
<dbReference type="Pfam" id="PF00282">
    <property type="entry name" value="Pyridoxal_deC"/>
    <property type="match status" value="1"/>
</dbReference>
<keyword evidence="7" id="KW-0808">Transferase</keyword>
<evidence type="ECO:0000256" key="6">
    <source>
        <dbReference type="RuleBase" id="RU000382"/>
    </source>
</evidence>
<dbReference type="SUPFAM" id="SSF53383">
    <property type="entry name" value="PLP-dependent transferases"/>
    <property type="match status" value="1"/>
</dbReference>
<evidence type="ECO:0000256" key="4">
    <source>
        <dbReference type="ARBA" id="ARBA00022898"/>
    </source>
</evidence>
<evidence type="ECO:0000256" key="1">
    <source>
        <dbReference type="ARBA" id="ARBA00001933"/>
    </source>
</evidence>
<dbReference type="InterPro" id="IPR002129">
    <property type="entry name" value="PyrdxlP-dep_de-COase"/>
</dbReference>
<evidence type="ECO:0000256" key="5">
    <source>
        <dbReference type="ARBA" id="ARBA00023239"/>
    </source>
</evidence>
<dbReference type="InterPro" id="IPR015422">
    <property type="entry name" value="PyrdxlP-dep_Trfase_small"/>
</dbReference>
<gene>
    <name evidence="7" type="ORF">LZC94_33850</name>
</gene>
<comment type="cofactor">
    <cofactor evidence="1 6">
        <name>pyridoxal 5'-phosphate</name>
        <dbReference type="ChEBI" id="CHEBI:597326"/>
    </cofactor>
</comment>
<dbReference type="RefSeq" id="WP_394822444.1">
    <property type="nucleotide sequence ID" value="NZ_CP089984.1"/>
</dbReference>
<name>A0ABZ2LSJ3_9BACT</name>
<reference evidence="7 8" key="1">
    <citation type="submission" date="2021-12" db="EMBL/GenBank/DDBJ databases">
        <title>Discovery of the Pendulisporaceae a myxobacterial family with distinct sporulation behavior and unique specialized metabolism.</title>
        <authorList>
            <person name="Garcia R."/>
            <person name="Popoff A."/>
            <person name="Bader C.D."/>
            <person name="Loehr J."/>
            <person name="Walesch S."/>
            <person name="Walt C."/>
            <person name="Boldt J."/>
            <person name="Bunk B."/>
            <person name="Haeckl F.J.F.P.J."/>
            <person name="Gunesch A.P."/>
            <person name="Birkelbach J."/>
            <person name="Nuebel U."/>
            <person name="Pietschmann T."/>
            <person name="Bach T."/>
            <person name="Mueller R."/>
        </authorList>
    </citation>
    <scope>NUCLEOTIDE SEQUENCE [LARGE SCALE GENOMIC DNA]</scope>
    <source>
        <strain evidence="7 8">MSr11954</strain>
    </source>
</reference>
<accession>A0ABZ2LSJ3</accession>
<keyword evidence="5 6" id="KW-0456">Lyase</keyword>
<dbReference type="InterPro" id="IPR015424">
    <property type="entry name" value="PyrdxlP-dep_Trfase"/>
</dbReference>
<evidence type="ECO:0000313" key="8">
    <source>
        <dbReference type="Proteomes" id="UP001370348"/>
    </source>
</evidence>
<dbReference type="InterPro" id="IPR010977">
    <property type="entry name" value="Aromatic_deC"/>
</dbReference>
<keyword evidence="4 6" id="KW-0663">Pyridoxal phosphate</keyword>
<comment type="similarity">
    <text evidence="2 6">Belongs to the group II decarboxylase family.</text>
</comment>
<keyword evidence="8" id="KW-1185">Reference proteome</keyword>